<comment type="caution">
    <text evidence="3">The sequence shown here is derived from an EMBL/GenBank/DDBJ whole genome shotgun (WGS) entry which is preliminary data.</text>
</comment>
<evidence type="ECO:0000259" key="2">
    <source>
        <dbReference type="Pfam" id="PF04023"/>
    </source>
</evidence>
<reference evidence="3" key="1">
    <citation type="submission" date="2022-02" db="EMBL/GenBank/DDBJ databases">
        <title>Corynebacterium sp. from urogenital microbiome.</title>
        <authorList>
            <person name="Cappelli E.A."/>
            <person name="Ribeiro T.G."/>
            <person name="Peixe L."/>
        </authorList>
    </citation>
    <scope>NUCLEOTIDE SEQUENCE</scope>
    <source>
        <strain evidence="3">C8Ua_181</strain>
    </source>
</reference>
<dbReference type="EMBL" id="JAVBID010000002">
    <property type="protein sequence ID" value="MDV2423186.1"/>
    <property type="molecule type" value="Genomic_DNA"/>
</dbReference>
<evidence type="ECO:0000313" key="4">
    <source>
        <dbReference type="EMBL" id="MDV2423186.1"/>
    </source>
</evidence>
<dbReference type="SUPFAM" id="SSF50037">
    <property type="entry name" value="C-terminal domain of transcriptional repressors"/>
    <property type="match status" value="1"/>
</dbReference>
<dbReference type="AlphaFoldDB" id="A0A9X3MCA8"/>
<dbReference type="Pfam" id="PF04023">
    <property type="entry name" value="FeoA"/>
    <property type="match status" value="1"/>
</dbReference>
<dbReference type="Proteomes" id="UP001146430">
    <property type="component" value="Unassembled WGS sequence"/>
</dbReference>
<dbReference type="InterPro" id="IPR008988">
    <property type="entry name" value="Transcriptional_repressor_C"/>
</dbReference>
<accession>A0A9X3MCA8</accession>
<dbReference type="Gene3D" id="2.30.30.90">
    <property type="match status" value="1"/>
</dbReference>
<sequence length="81" mass="8774">MRADQAPVDALVELPECCLRHAIESQPALALRMRELGFRPGVRVQMGRKVAGGARLVTIGSARYAVDAHTLRQLEVIPVAA</sequence>
<dbReference type="InterPro" id="IPR007167">
    <property type="entry name" value="Fe-transptr_FeoA-like"/>
</dbReference>
<keyword evidence="6" id="KW-1185">Reference proteome</keyword>
<dbReference type="InterPro" id="IPR038157">
    <property type="entry name" value="FeoA_core_dom"/>
</dbReference>
<evidence type="ECO:0000313" key="5">
    <source>
        <dbReference type="Proteomes" id="UP001146430"/>
    </source>
</evidence>
<evidence type="ECO:0000256" key="1">
    <source>
        <dbReference type="ARBA" id="ARBA00023004"/>
    </source>
</evidence>
<name>A0A9X3MCA8_9CORY</name>
<proteinExistence type="predicted"/>
<feature type="domain" description="Ferrous iron transporter FeoA-like" evidence="2">
    <location>
        <begin position="23"/>
        <end position="76"/>
    </location>
</feature>
<evidence type="ECO:0000313" key="3">
    <source>
        <dbReference type="EMBL" id="MCZ9307030.1"/>
    </source>
</evidence>
<dbReference type="GO" id="GO:0046914">
    <property type="term" value="F:transition metal ion binding"/>
    <property type="evidence" value="ECO:0007669"/>
    <property type="project" value="InterPro"/>
</dbReference>
<dbReference type="RefSeq" id="WP_269946232.1">
    <property type="nucleotide sequence ID" value="NZ_JAKMUU010000003.1"/>
</dbReference>
<dbReference type="Proteomes" id="UP001185631">
    <property type="component" value="Unassembled WGS sequence"/>
</dbReference>
<reference evidence="4 6" key="2">
    <citation type="submission" date="2023-08" db="EMBL/GenBank/DDBJ databases">
        <title>Genomic characterization of the C. tuberculostearicum species complex, a ubiquitous member of the human skin microbiome.</title>
        <authorList>
            <person name="Ahmed N."/>
            <person name="Deming C."/>
            <person name="Conlan S."/>
            <person name="Segre J."/>
        </authorList>
    </citation>
    <scope>NUCLEOTIDE SEQUENCE [LARGE SCALE GENOMIC DNA]</scope>
    <source>
        <strain evidence="4 6">CTNIH19</strain>
    </source>
</reference>
<evidence type="ECO:0000313" key="6">
    <source>
        <dbReference type="Proteomes" id="UP001185631"/>
    </source>
</evidence>
<dbReference type="EMBL" id="JAKMUU010000003">
    <property type="protein sequence ID" value="MCZ9307030.1"/>
    <property type="molecule type" value="Genomic_DNA"/>
</dbReference>
<gene>
    <name evidence="3" type="ORF">L8V01_05995</name>
    <name evidence="4" type="ORF">RAE13_01990</name>
</gene>
<organism evidence="3 5">
    <name type="scientific">Corynebacterium curieae</name>
    <dbReference type="NCBI Taxonomy" id="2913500"/>
    <lineage>
        <taxon>Bacteria</taxon>
        <taxon>Bacillati</taxon>
        <taxon>Actinomycetota</taxon>
        <taxon>Actinomycetes</taxon>
        <taxon>Mycobacteriales</taxon>
        <taxon>Corynebacteriaceae</taxon>
        <taxon>Corynebacterium</taxon>
    </lineage>
</organism>
<protein>
    <submittedName>
        <fullName evidence="4">FeoA domain-containing protein</fullName>
    </submittedName>
    <submittedName>
        <fullName evidence="3">Ferrous iron transport protein A</fullName>
    </submittedName>
</protein>
<keyword evidence="1" id="KW-0408">Iron</keyword>